<dbReference type="Pfam" id="PF00226">
    <property type="entry name" value="DnaJ"/>
    <property type="match status" value="1"/>
</dbReference>
<dbReference type="InterPro" id="IPR001623">
    <property type="entry name" value="DnaJ_domain"/>
</dbReference>
<feature type="region of interest" description="Disordered" evidence="1">
    <location>
        <begin position="90"/>
        <end position="125"/>
    </location>
</feature>
<evidence type="ECO:0000313" key="4">
    <source>
        <dbReference type="Proteomes" id="UP001229421"/>
    </source>
</evidence>
<organism evidence="3 4">
    <name type="scientific">Tagetes erecta</name>
    <name type="common">African marigold</name>
    <dbReference type="NCBI Taxonomy" id="13708"/>
    <lineage>
        <taxon>Eukaryota</taxon>
        <taxon>Viridiplantae</taxon>
        <taxon>Streptophyta</taxon>
        <taxon>Embryophyta</taxon>
        <taxon>Tracheophyta</taxon>
        <taxon>Spermatophyta</taxon>
        <taxon>Magnoliopsida</taxon>
        <taxon>eudicotyledons</taxon>
        <taxon>Gunneridae</taxon>
        <taxon>Pentapetalae</taxon>
        <taxon>asterids</taxon>
        <taxon>campanulids</taxon>
        <taxon>Asterales</taxon>
        <taxon>Asteraceae</taxon>
        <taxon>Asteroideae</taxon>
        <taxon>Heliantheae alliance</taxon>
        <taxon>Tageteae</taxon>
        <taxon>Tagetes</taxon>
    </lineage>
</organism>
<feature type="compositionally biased region" description="Acidic residues" evidence="1">
    <location>
        <begin position="186"/>
        <end position="205"/>
    </location>
</feature>
<feature type="region of interest" description="Disordered" evidence="1">
    <location>
        <begin position="186"/>
        <end position="208"/>
    </location>
</feature>
<dbReference type="Proteomes" id="UP001229421">
    <property type="component" value="Unassembled WGS sequence"/>
</dbReference>
<dbReference type="CDD" id="cd06257">
    <property type="entry name" value="DnaJ"/>
    <property type="match status" value="1"/>
</dbReference>
<accession>A0AAD8KXA3</accession>
<name>A0AAD8KXA3_TARER</name>
<dbReference type="InterPro" id="IPR036869">
    <property type="entry name" value="J_dom_sf"/>
</dbReference>
<dbReference type="Gene3D" id="1.10.287.110">
    <property type="entry name" value="DnaJ domain"/>
    <property type="match status" value="1"/>
</dbReference>
<dbReference type="SUPFAM" id="SSF46565">
    <property type="entry name" value="Chaperone J-domain"/>
    <property type="match status" value="1"/>
</dbReference>
<evidence type="ECO:0000259" key="2">
    <source>
        <dbReference type="PROSITE" id="PS50076"/>
    </source>
</evidence>
<feature type="compositionally biased region" description="Polar residues" evidence="1">
    <location>
        <begin position="91"/>
        <end position="108"/>
    </location>
</feature>
<protein>
    <recommendedName>
        <fullName evidence="2">J domain-containing protein</fullName>
    </recommendedName>
</protein>
<reference evidence="3" key="1">
    <citation type="journal article" date="2023" name="bioRxiv">
        <title>Improved chromosome-level genome assembly for marigold (Tagetes erecta).</title>
        <authorList>
            <person name="Jiang F."/>
            <person name="Yuan L."/>
            <person name="Wang S."/>
            <person name="Wang H."/>
            <person name="Xu D."/>
            <person name="Wang A."/>
            <person name="Fan W."/>
        </authorList>
    </citation>
    <scope>NUCLEOTIDE SEQUENCE</scope>
    <source>
        <strain evidence="3">WSJ</strain>
        <tissue evidence="3">Leaf</tissue>
    </source>
</reference>
<dbReference type="PANTHER" id="PTHR45376:SF1">
    <property type="entry name" value="CHAPERONE DNAJ-DOMAIN SUPERFAMILY PROTEIN-RELATED"/>
    <property type="match status" value="1"/>
</dbReference>
<dbReference type="EMBL" id="JAUHHV010000004">
    <property type="protein sequence ID" value="KAK1428811.1"/>
    <property type="molecule type" value="Genomic_DNA"/>
</dbReference>
<sequence length="278" mass="32581">MNKATKLALINFNNYPFNIKTLLFHSTPVLDRRRRKHWEYGGSSYRSSSRRSNFNSRKQRKFYSKQELLRNFNAFSENLFQDWHDRDEYGPSSSHGNSWYKNFNGGSRRSSEPRDNNKGAQGRARKKGFQFYDEFEDAEKIFRSAFGTNDRFYFWSFVNDESSRSSSRHYNNDRASWHWRQQFEHDYEDDDDDGDDDDADDDDYEPERVGIDLRKDRIALGLSGSGPLSLEDVKNAYRACALKWHPDRHNGSSKAAAEEKFKVCSAAYQSLCDKLAPS</sequence>
<dbReference type="PROSITE" id="PS50076">
    <property type="entry name" value="DNAJ_2"/>
    <property type="match status" value="1"/>
</dbReference>
<dbReference type="PRINTS" id="PR00625">
    <property type="entry name" value="JDOMAIN"/>
</dbReference>
<dbReference type="AlphaFoldDB" id="A0AAD8KXA3"/>
<feature type="domain" description="J" evidence="2">
    <location>
        <begin position="215"/>
        <end position="276"/>
    </location>
</feature>
<evidence type="ECO:0000256" key="1">
    <source>
        <dbReference type="SAM" id="MobiDB-lite"/>
    </source>
</evidence>
<dbReference type="PANTHER" id="PTHR45376">
    <property type="entry name" value="CHAPERONE DNAJ-DOMAIN SUPERFAMILY PROTEIN-RELATED"/>
    <property type="match status" value="1"/>
</dbReference>
<evidence type="ECO:0000313" key="3">
    <source>
        <dbReference type="EMBL" id="KAK1428811.1"/>
    </source>
</evidence>
<gene>
    <name evidence="3" type="ORF">QVD17_17651</name>
</gene>
<keyword evidence="4" id="KW-1185">Reference proteome</keyword>
<comment type="caution">
    <text evidence="3">The sequence shown here is derived from an EMBL/GenBank/DDBJ whole genome shotgun (WGS) entry which is preliminary data.</text>
</comment>
<proteinExistence type="predicted"/>
<dbReference type="SMART" id="SM00271">
    <property type="entry name" value="DnaJ"/>
    <property type="match status" value="1"/>
</dbReference>